<sequence length="369" mass="41371">MNLTQTAQFTRRAVATTIVLVLALTVGRVGWKTGVAVYRHFFPPQKPPPEVAFGKLPSQKIAAVDADSSEWEYILDTPTGRLPMTPDRLPVFPLAKVPATPLTEQSAQILAQSMGFSSAPQVLAPNEYRWNDSLRTLEMNIVSQNFSLKTNLNFLGVRLPLGTAPLEDSAERAASNLLSRFSPAGVTLSCREVTFARIQKGMLERVESISQAQLVRVDFGKVIDVDNQVYQVYGPRPKEGLVQVYVIGVYRDPNEQFPLINYQNWEIKTDEGSTYPILSSTEAWQKLGGEGAAVVYFKPQEADLYRDYSPPKVEKVRIQEIYLAYFESQSPQKHLLPIFVFEGLAEVPNQKLWEVVVYLPAVADAWFEN</sequence>
<name>A0A1W9NWV2_UNCC3</name>
<proteinExistence type="predicted"/>
<evidence type="ECO:0000313" key="1">
    <source>
        <dbReference type="EMBL" id="OQX50598.1"/>
    </source>
</evidence>
<dbReference type="Proteomes" id="UP000192520">
    <property type="component" value="Unassembled WGS sequence"/>
</dbReference>
<gene>
    <name evidence="1" type="ORF">B5M47_03640</name>
</gene>
<dbReference type="AlphaFoldDB" id="A0A1W9NWV2"/>
<comment type="caution">
    <text evidence="1">The sequence shown here is derived from an EMBL/GenBank/DDBJ whole genome shotgun (WGS) entry which is preliminary data.</text>
</comment>
<reference evidence="2" key="1">
    <citation type="submission" date="2017-03" db="EMBL/GenBank/DDBJ databases">
        <title>Novel pathways for hydrocarbon cycling and metabolic interdependencies in hydrothermal sediment communities.</title>
        <authorList>
            <person name="Dombrowski N."/>
            <person name="Seitz K."/>
            <person name="Teske A."/>
            <person name="Baker B."/>
        </authorList>
    </citation>
    <scope>NUCLEOTIDE SEQUENCE [LARGE SCALE GENOMIC DNA]</scope>
</reference>
<organism evidence="1 2">
    <name type="scientific">candidate division CPR3 bacterium 4484_211</name>
    <dbReference type="NCBI Taxonomy" id="1968527"/>
    <lineage>
        <taxon>Bacteria</taxon>
        <taxon>Bacteria division CPR3</taxon>
    </lineage>
</organism>
<protein>
    <submittedName>
        <fullName evidence="1">Uncharacterized protein</fullName>
    </submittedName>
</protein>
<evidence type="ECO:0000313" key="2">
    <source>
        <dbReference type="Proteomes" id="UP000192520"/>
    </source>
</evidence>
<accession>A0A1W9NWV2</accession>
<dbReference type="EMBL" id="MZGJ01000029">
    <property type="protein sequence ID" value="OQX50598.1"/>
    <property type="molecule type" value="Genomic_DNA"/>
</dbReference>